<name>A0A8J5CV92_CHIOP</name>
<dbReference type="InterPro" id="IPR000073">
    <property type="entry name" value="AB_hydrolase_1"/>
</dbReference>
<keyword evidence="2 4" id="KW-0378">Hydrolase</keyword>
<evidence type="ECO:0000256" key="2">
    <source>
        <dbReference type="ARBA" id="ARBA00022801"/>
    </source>
</evidence>
<proteinExistence type="inferred from homology"/>
<keyword evidence="5" id="KW-1185">Reference proteome</keyword>
<dbReference type="EMBL" id="JACEEZ010009563">
    <property type="protein sequence ID" value="KAG0722404.1"/>
    <property type="molecule type" value="Genomic_DNA"/>
</dbReference>
<dbReference type="Pfam" id="PF00561">
    <property type="entry name" value="Abhydrolase_1"/>
    <property type="match status" value="1"/>
</dbReference>
<protein>
    <submittedName>
        <fullName evidence="4">Putative serine hydrolase</fullName>
    </submittedName>
</protein>
<dbReference type="InterPro" id="IPR029058">
    <property type="entry name" value="AB_hydrolase_fold"/>
</dbReference>
<sequence length="223" mass="25469">MAAIKRTVNAIGWQRFTYLGHSMGAVVGILYTSVFPEDVKAFISIDIIKPWSLAPELQPAAMKKYFLQYFDNEDKASQPPLIYGEEELVKKTMEGSRSLDDRGARIILQRGARRAEGRVGSLVLTRDLRAKTFFIGFISFEEWKEMAKAITCPLLIIKATDGHKYETEELYKIMLDGFKQDCRHFRYHEMEGKHHIHLTDADAVAGLIVPFFHKLGELGDQDK</sequence>
<comment type="caution">
    <text evidence="4">The sequence shown here is derived from an EMBL/GenBank/DDBJ whole genome shotgun (WGS) entry which is preliminary data.</text>
</comment>
<evidence type="ECO:0000256" key="1">
    <source>
        <dbReference type="ARBA" id="ARBA00008645"/>
    </source>
</evidence>
<comment type="similarity">
    <text evidence="1">Belongs to the AB hydrolase superfamily.</text>
</comment>
<evidence type="ECO:0000259" key="3">
    <source>
        <dbReference type="Pfam" id="PF00561"/>
    </source>
</evidence>
<dbReference type="OrthoDB" id="190201at2759"/>
<dbReference type="Gene3D" id="3.40.50.1820">
    <property type="entry name" value="alpha/beta hydrolase"/>
    <property type="match status" value="1"/>
</dbReference>
<dbReference type="SUPFAM" id="SSF53474">
    <property type="entry name" value="alpha/beta-Hydrolases"/>
    <property type="match status" value="1"/>
</dbReference>
<gene>
    <name evidence="4" type="primary">kraken</name>
    <name evidence="4" type="ORF">GWK47_044519</name>
</gene>
<dbReference type="GO" id="GO:0016020">
    <property type="term" value="C:membrane"/>
    <property type="evidence" value="ECO:0007669"/>
    <property type="project" value="TreeGrafter"/>
</dbReference>
<dbReference type="InterPro" id="IPR050266">
    <property type="entry name" value="AB_hydrolase_sf"/>
</dbReference>
<accession>A0A8J5CV92</accession>
<evidence type="ECO:0000313" key="4">
    <source>
        <dbReference type="EMBL" id="KAG0722404.1"/>
    </source>
</evidence>
<feature type="domain" description="AB hydrolase-1" evidence="3">
    <location>
        <begin position="4"/>
        <end position="67"/>
    </location>
</feature>
<reference evidence="4" key="1">
    <citation type="submission" date="2020-07" db="EMBL/GenBank/DDBJ databases">
        <title>The High-quality genome of the commercially important snow crab, Chionoecetes opilio.</title>
        <authorList>
            <person name="Jeong J.-H."/>
            <person name="Ryu S."/>
        </authorList>
    </citation>
    <scope>NUCLEOTIDE SEQUENCE</scope>
    <source>
        <strain evidence="4">MADBK_172401_WGS</strain>
        <tissue evidence="4">Digestive gland</tissue>
    </source>
</reference>
<dbReference type="GO" id="GO:0016787">
    <property type="term" value="F:hydrolase activity"/>
    <property type="evidence" value="ECO:0007669"/>
    <property type="project" value="UniProtKB-KW"/>
</dbReference>
<evidence type="ECO:0000313" key="5">
    <source>
        <dbReference type="Proteomes" id="UP000770661"/>
    </source>
</evidence>
<organism evidence="4 5">
    <name type="scientific">Chionoecetes opilio</name>
    <name type="common">Atlantic snow crab</name>
    <name type="synonym">Cancer opilio</name>
    <dbReference type="NCBI Taxonomy" id="41210"/>
    <lineage>
        <taxon>Eukaryota</taxon>
        <taxon>Metazoa</taxon>
        <taxon>Ecdysozoa</taxon>
        <taxon>Arthropoda</taxon>
        <taxon>Crustacea</taxon>
        <taxon>Multicrustacea</taxon>
        <taxon>Malacostraca</taxon>
        <taxon>Eumalacostraca</taxon>
        <taxon>Eucarida</taxon>
        <taxon>Decapoda</taxon>
        <taxon>Pleocyemata</taxon>
        <taxon>Brachyura</taxon>
        <taxon>Eubrachyura</taxon>
        <taxon>Majoidea</taxon>
        <taxon>Majidae</taxon>
        <taxon>Chionoecetes</taxon>
    </lineage>
</organism>
<dbReference type="AlphaFoldDB" id="A0A8J5CV92"/>
<dbReference type="PANTHER" id="PTHR43798:SF14">
    <property type="entry name" value="SERINE HYDROLASE-LIKE PROTEIN DDB_G0286239"/>
    <property type="match status" value="1"/>
</dbReference>
<dbReference type="Proteomes" id="UP000770661">
    <property type="component" value="Unassembled WGS sequence"/>
</dbReference>
<dbReference type="PANTHER" id="PTHR43798">
    <property type="entry name" value="MONOACYLGLYCEROL LIPASE"/>
    <property type="match status" value="1"/>
</dbReference>